<dbReference type="RefSeq" id="WP_326122825.1">
    <property type="nucleotide sequence ID" value="NZ_JARSFG010000010.1"/>
</dbReference>
<feature type="domain" description="YpoC-like" evidence="1">
    <location>
        <begin position="14"/>
        <end position="111"/>
    </location>
</feature>
<evidence type="ECO:0000313" key="3">
    <source>
        <dbReference type="Proteomes" id="UP001344888"/>
    </source>
</evidence>
<dbReference type="Proteomes" id="UP001344888">
    <property type="component" value="Unassembled WGS sequence"/>
</dbReference>
<comment type="caution">
    <text evidence="2">The sequence shown here is derived from an EMBL/GenBank/DDBJ whole genome shotgun (WGS) entry which is preliminary data.</text>
</comment>
<reference evidence="2 3" key="1">
    <citation type="submission" date="2023-03" db="EMBL/GenBank/DDBJ databases">
        <title>Bacillus Genome Sequencing.</title>
        <authorList>
            <person name="Dunlap C."/>
        </authorList>
    </citation>
    <scope>NUCLEOTIDE SEQUENCE [LARGE SCALE GENOMIC DNA]</scope>
    <source>
        <strain evidence="2 3">B-59205</strain>
    </source>
</reference>
<dbReference type="EMBL" id="JARSFG010000010">
    <property type="protein sequence ID" value="MEC1178286.1"/>
    <property type="molecule type" value="Genomic_DNA"/>
</dbReference>
<dbReference type="Pfam" id="PF21747">
    <property type="entry name" value="YpoC"/>
    <property type="match status" value="1"/>
</dbReference>
<name>A0AAW9NU55_9BACL</name>
<proteinExistence type="predicted"/>
<accession>A0AAW9NU55</accession>
<evidence type="ECO:0000313" key="2">
    <source>
        <dbReference type="EMBL" id="MEC1178286.1"/>
    </source>
</evidence>
<keyword evidence="3" id="KW-1185">Reference proteome</keyword>
<protein>
    <recommendedName>
        <fullName evidence="1">YpoC-like domain-containing protein</fullName>
    </recommendedName>
</protein>
<dbReference type="InterPro" id="IPR048427">
    <property type="entry name" value="YpoC"/>
</dbReference>
<gene>
    <name evidence="2" type="ORF">P9B03_07315</name>
</gene>
<dbReference type="AlphaFoldDB" id="A0AAW9NU55"/>
<organism evidence="2 3">
    <name type="scientific">Metasolibacillus meyeri</name>
    <dbReference type="NCBI Taxonomy" id="1071052"/>
    <lineage>
        <taxon>Bacteria</taxon>
        <taxon>Bacillati</taxon>
        <taxon>Bacillota</taxon>
        <taxon>Bacilli</taxon>
        <taxon>Bacillales</taxon>
        <taxon>Caryophanaceae</taxon>
        <taxon>Metasolibacillus</taxon>
    </lineage>
</organism>
<sequence length="112" mass="13167">MITVNKQLISQAAVDCWYTRWDELRFQIHEAHATRNGQAAQWMLQGIAHFIEFLIEVSGVESYDIQASYEILPLNGKERLLFVQANPAQYASYRQLDELYKETKKRCARLRM</sequence>
<evidence type="ECO:0000259" key="1">
    <source>
        <dbReference type="Pfam" id="PF21747"/>
    </source>
</evidence>